<dbReference type="SUPFAM" id="SSF51338">
    <property type="entry name" value="Composite domain of metallo-dependent hydrolases"/>
    <property type="match status" value="1"/>
</dbReference>
<reference evidence="2 3" key="1">
    <citation type="journal article" date="2019" name="Int. J. Syst. Evol. Microbiol.">
        <title>The Global Catalogue of Microorganisms (GCM) 10K type strain sequencing project: providing services to taxonomists for standard genome sequencing and annotation.</title>
        <authorList>
            <consortium name="The Broad Institute Genomics Platform"/>
            <consortium name="The Broad Institute Genome Sequencing Center for Infectious Disease"/>
            <person name="Wu L."/>
            <person name="Ma J."/>
        </authorList>
    </citation>
    <scope>NUCLEOTIDE SEQUENCE [LARGE SCALE GENOMIC DNA]</scope>
    <source>
        <strain evidence="2 3">JCM 14545</strain>
    </source>
</reference>
<dbReference type="InterPro" id="IPR032466">
    <property type="entry name" value="Metal_Hydrolase"/>
</dbReference>
<protein>
    <submittedName>
        <fullName evidence="2">Amidohydrolase family protein</fullName>
    </submittedName>
</protein>
<dbReference type="InterPro" id="IPR011059">
    <property type="entry name" value="Metal-dep_hydrolase_composite"/>
</dbReference>
<evidence type="ECO:0000313" key="3">
    <source>
        <dbReference type="Proteomes" id="UP001501116"/>
    </source>
</evidence>
<proteinExistence type="predicted"/>
<dbReference type="InterPro" id="IPR006680">
    <property type="entry name" value="Amidohydro-rel"/>
</dbReference>
<dbReference type="Gene3D" id="3.20.20.140">
    <property type="entry name" value="Metal-dependent hydrolases"/>
    <property type="match status" value="1"/>
</dbReference>
<dbReference type="SUPFAM" id="SSF51556">
    <property type="entry name" value="Metallo-dependent hydrolases"/>
    <property type="match status" value="1"/>
</dbReference>
<dbReference type="PANTHER" id="PTHR43135:SF3">
    <property type="entry name" value="ALPHA-D-RIBOSE 1-METHYLPHOSPHONATE 5-TRIPHOSPHATE DIPHOSPHATASE"/>
    <property type="match status" value="1"/>
</dbReference>
<dbReference type="PANTHER" id="PTHR43135">
    <property type="entry name" value="ALPHA-D-RIBOSE 1-METHYLPHOSPHONATE 5-TRIPHOSPHATE DIPHOSPHATASE"/>
    <property type="match status" value="1"/>
</dbReference>
<sequence length="409" mass="42868">MSDYWIVGARIVDGTGRDPLDGQAINVMNGRIAAIGDTPAGADTIDAAGMTITPGLIDAHVHLGLSSDINPSLRRQLSVAELAADMFTNCGQTLDGGFTTVRDTGGIDAGLAQAVACGKVRGPRILQCGPVQCQTGGHGHFAADWEPTADWYDHSIPGLRAMSLLSDGPDEMRKNVRETFRRGADFLKLCVTGGVMSTHDLISDTQFAVEEIEVAVAEANARGSYVTVHAHNNAGIRNAVRAGVTCVEHGSEIDEETAALMAANRVAHVPTLLITHALLEDPAQAGLPASMVERVGGVLQGQIDGLLASRAAGVKVGSGSDLIGFNQRGRGRELTLRAAIETPMLALVAATKINAEILGIADRVGTIEVGKLADLTGWTRDPLQNPDLFGDPESVALVIQDGRVVKDAR</sequence>
<dbReference type="CDD" id="cd01299">
    <property type="entry name" value="Met_dep_hydrolase_A"/>
    <property type="match status" value="1"/>
</dbReference>
<accession>A0ABN2QQN0</accession>
<name>A0ABN2QQN0_9PSEU</name>
<dbReference type="Pfam" id="PF01979">
    <property type="entry name" value="Amidohydro_1"/>
    <property type="match status" value="1"/>
</dbReference>
<gene>
    <name evidence="2" type="ORF">GCM10009754_28230</name>
</gene>
<evidence type="ECO:0000259" key="1">
    <source>
        <dbReference type="Pfam" id="PF01979"/>
    </source>
</evidence>
<evidence type="ECO:0000313" key="2">
    <source>
        <dbReference type="EMBL" id="GAA1956634.1"/>
    </source>
</evidence>
<keyword evidence="3" id="KW-1185">Reference proteome</keyword>
<dbReference type="InterPro" id="IPR057744">
    <property type="entry name" value="OTAase-like"/>
</dbReference>
<dbReference type="InterPro" id="IPR051781">
    <property type="entry name" value="Metallo-dep_Hydrolase"/>
</dbReference>
<dbReference type="EMBL" id="BAAANN010000010">
    <property type="protein sequence ID" value="GAA1956634.1"/>
    <property type="molecule type" value="Genomic_DNA"/>
</dbReference>
<dbReference type="Proteomes" id="UP001501116">
    <property type="component" value="Unassembled WGS sequence"/>
</dbReference>
<organism evidence="2 3">
    <name type="scientific">Amycolatopsis minnesotensis</name>
    <dbReference type="NCBI Taxonomy" id="337894"/>
    <lineage>
        <taxon>Bacteria</taxon>
        <taxon>Bacillati</taxon>
        <taxon>Actinomycetota</taxon>
        <taxon>Actinomycetes</taxon>
        <taxon>Pseudonocardiales</taxon>
        <taxon>Pseudonocardiaceae</taxon>
        <taxon>Amycolatopsis</taxon>
    </lineage>
</organism>
<comment type="caution">
    <text evidence="2">The sequence shown here is derived from an EMBL/GenBank/DDBJ whole genome shotgun (WGS) entry which is preliminary data.</text>
</comment>
<dbReference type="Gene3D" id="2.30.40.10">
    <property type="entry name" value="Urease, subunit C, domain 1"/>
    <property type="match status" value="1"/>
</dbReference>
<feature type="domain" description="Amidohydrolase-related" evidence="1">
    <location>
        <begin position="51"/>
        <end position="405"/>
    </location>
</feature>